<accession>A0A6N6VSN2</accession>
<dbReference type="Gene3D" id="3.40.640.10">
    <property type="entry name" value="Type I PLP-dependent aspartate aminotransferase-like (Major domain)"/>
    <property type="match status" value="1"/>
</dbReference>
<evidence type="ECO:0000256" key="2">
    <source>
        <dbReference type="ARBA" id="ARBA00022576"/>
    </source>
</evidence>
<gene>
    <name evidence="7" type="ORF">GCL60_12665</name>
</gene>
<keyword evidence="4" id="KW-0663">Pyridoxal phosphate</keyword>
<proteinExistence type="inferred from homology"/>
<dbReference type="AlphaFoldDB" id="A0A6N6VSN2"/>
<name>A0A6N6VSN2_9BACT</name>
<dbReference type="InterPro" id="IPR004839">
    <property type="entry name" value="Aminotransferase_I/II_large"/>
</dbReference>
<dbReference type="InterPro" id="IPR004838">
    <property type="entry name" value="NHTrfase_class1_PyrdxlP-BS"/>
</dbReference>
<dbReference type="InterPro" id="IPR015424">
    <property type="entry name" value="PyrdxlP-dep_Trfase"/>
</dbReference>
<dbReference type="PANTHER" id="PTHR42885:SF2">
    <property type="entry name" value="HISTIDINOL-PHOSPHATE AMINOTRANSFERASE"/>
    <property type="match status" value="1"/>
</dbReference>
<protein>
    <recommendedName>
        <fullName evidence="5">Aminotransferase</fullName>
        <ecNumber evidence="5">2.6.1.-</ecNumber>
    </recommendedName>
</protein>
<dbReference type="CDD" id="cd00609">
    <property type="entry name" value="AAT_like"/>
    <property type="match status" value="1"/>
</dbReference>
<comment type="caution">
    <text evidence="7">The sequence shown here is derived from an EMBL/GenBank/DDBJ whole genome shotgun (WGS) entry which is preliminary data.</text>
</comment>
<keyword evidence="8" id="KW-1185">Reference proteome</keyword>
<keyword evidence="3 5" id="KW-0808">Transferase</keyword>
<dbReference type="EC" id="2.6.1.-" evidence="5"/>
<dbReference type="InterPro" id="IPR015421">
    <property type="entry name" value="PyrdxlP-dep_Trfase_major"/>
</dbReference>
<evidence type="ECO:0000256" key="3">
    <source>
        <dbReference type="ARBA" id="ARBA00022679"/>
    </source>
</evidence>
<dbReference type="PROSITE" id="PS00105">
    <property type="entry name" value="AA_TRANSFER_CLASS_1"/>
    <property type="match status" value="1"/>
</dbReference>
<dbReference type="Gene3D" id="3.90.1150.10">
    <property type="entry name" value="Aspartate Aminotransferase, domain 1"/>
    <property type="match status" value="1"/>
</dbReference>
<reference evidence="7 8" key="1">
    <citation type="submission" date="2019-10" db="EMBL/GenBank/DDBJ databases">
        <title>New species of Slilvanegrellaceae.</title>
        <authorList>
            <person name="Pitt A."/>
            <person name="Hahn M.W."/>
        </authorList>
    </citation>
    <scope>NUCLEOTIDE SEQUENCE [LARGE SCALE GENOMIC DNA]</scope>
    <source>
        <strain evidence="7 8">SP-Ram-0.45-NSY-1</strain>
    </source>
</reference>
<evidence type="ECO:0000256" key="5">
    <source>
        <dbReference type="RuleBase" id="RU000481"/>
    </source>
</evidence>
<comment type="similarity">
    <text evidence="5">Belongs to the class-I pyridoxal-phosphate-dependent aminotransferase family.</text>
</comment>
<dbReference type="Pfam" id="PF00155">
    <property type="entry name" value="Aminotran_1_2"/>
    <property type="match status" value="1"/>
</dbReference>
<organism evidence="7 8">
    <name type="scientific">Silvanigrella paludirubra</name>
    <dbReference type="NCBI Taxonomy" id="2499159"/>
    <lineage>
        <taxon>Bacteria</taxon>
        <taxon>Pseudomonadati</taxon>
        <taxon>Bdellovibrionota</taxon>
        <taxon>Oligoflexia</taxon>
        <taxon>Silvanigrellales</taxon>
        <taxon>Silvanigrellaceae</taxon>
        <taxon>Silvanigrella</taxon>
    </lineage>
</organism>
<evidence type="ECO:0000256" key="4">
    <source>
        <dbReference type="ARBA" id="ARBA00022898"/>
    </source>
</evidence>
<dbReference type="GO" id="GO:0030170">
    <property type="term" value="F:pyridoxal phosphate binding"/>
    <property type="evidence" value="ECO:0007669"/>
    <property type="project" value="InterPro"/>
</dbReference>
<dbReference type="InterPro" id="IPR015422">
    <property type="entry name" value="PyrdxlP-dep_Trfase_small"/>
</dbReference>
<evidence type="ECO:0000256" key="1">
    <source>
        <dbReference type="ARBA" id="ARBA00001933"/>
    </source>
</evidence>
<evidence type="ECO:0000313" key="8">
    <source>
        <dbReference type="Proteomes" id="UP000437748"/>
    </source>
</evidence>
<evidence type="ECO:0000313" key="7">
    <source>
        <dbReference type="EMBL" id="KAB8038018.1"/>
    </source>
</evidence>
<feature type="domain" description="Aminotransferase class I/classII large" evidence="6">
    <location>
        <begin position="18"/>
        <end position="295"/>
    </location>
</feature>
<sequence length="344" mass="40197">MSKYFLKRKRDFELSSPLLSLDRNEYFFSHHPQVNNVFSSFSEWDLSKYASYQDQQSLRQLLCEKLQVDNKQQITMGHGAEDILVKSLSWLRNSYHSLILEDFSWTNYLHIAEGLNYQIHKFQSNYCNDSYYLNYEILKNQLKKFPKSLVLLTSPNNPTGHSVDLVNLIPLIEEFSEHMFLLDMVYAPLFSNTFSDLYKYKNVIMIGSFSKFFGMPGLRMGFAIGNLPSAFHLNLGMQKNSIKACKYALENISWYQKNRDEMLSYAYQVSQIKRKNIQVFRSDAPFFLAKLLNLNNLDAIFRLAEEHSGVKPKYISKQDIPYIRFGLGPSSICSKIDTYLSFFD</sequence>
<dbReference type="SUPFAM" id="SSF53383">
    <property type="entry name" value="PLP-dependent transferases"/>
    <property type="match status" value="1"/>
</dbReference>
<dbReference type="GO" id="GO:0008483">
    <property type="term" value="F:transaminase activity"/>
    <property type="evidence" value="ECO:0007669"/>
    <property type="project" value="UniProtKB-KW"/>
</dbReference>
<dbReference type="PANTHER" id="PTHR42885">
    <property type="entry name" value="HISTIDINOL-PHOSPHATE AMINOTRANSFERASE-RELATED"/>
    <property type="match status" value="1"/>
</dbReference>
<evidence type="ECO:0000259" key="6">
    <source>
        <dbReference type="Pfam" id="PF00155"/>
    </source>
</evidence>
<dbReference type="Proteomes" id="UP000437748">
    <property type="component" value="Unassembled WGS sequence"/>
</dbReference>
<keyword evidence="2 5" id="KW-0032">Aminotransferase</keyword>
<dbReference type="EMBL" id="WFLM01000004">
    <property type="protein sequence ID" value="KAB8038018.1"/>
    <property type="molecule type" value="Genomic_DNA"/>
</dbReference>
<comment type="cofactor">
    <cofactor evidence="1 5">
        <name>pyridoxal 5'-phosphate</name>
        <dbReference type="ChEBI" id="CHEBI:597326"/>
    </cofactor>
</comment>